<dbReference type="RefSeq" id="YP_009796578.1">
    <property type="nucleotide sequence ID" value="NC_047902.1"/>
</dbReference>
<feature type="domain" description="Glycoside hydrolase family 19 catalytic" evidence="1">
    <location>
        <begin position="34"/>
        <end position="147"/>
    </location>
</feature>
<dbReference type="GO" id="GO:0016998">
    <property type="term" value="P:cell wall macromolecule catabolic process"/>
    <property type="evidence" value="ECO:0007669"/>
    <property type="project" value="InterPro"/>
</dbReference>
<organism evidence="2 3">
    <name type="scientific">Pseudomonas phage PMBT3</name>
    <dbReference type="NCBI Taxonomy" id="2059856"/>
    <lineage>
        <taxon>Viruses</taxon>
        <taxon>Duplodnaviria</taxon>
        <taxon>Heunggongvirae</taxon>
        <taxon>Uroviricota</taxon>
        <taxon>Caudoviricetes</taxon>
        <taxon>Maxrubnervirus</taxon>
        <taxon>Maxrubnervirus PMBT3</taxon>
    </lineage>
</organism>
<dbReference type="GeneID" id="54986968"/>
<evidence type="ECO:0000259" key="1">
    <source>
        <dbReference type="Pfam" id="PF00182"/>
    </source>
</evidence>
<dbReference type="InterPro" id="IPR052354">
    <property type="entry name" value="Cell_Wall_Dynamics_Protein"/>
</dbReference>
<keyword evidence="3" id="KW-1185">Reference proteome</keyword>
<sequence>MDAKTLALAAGIPLARAQVWVEPINEAIKYADITLARSIASFIAQTGHESLGFGLTKELGSNKYLAKYDTGRLAERLGNTPEADGDGQLYAGRGLIQVTGKRNYKLCSLALFGDERLLEHPEILEEPKYAALSAAWYWKLNNLNRLSNDIMAQTKAINGGYNGLEDRKARMSVALKALGG</sequence>
<dbReference type="Gene3D" id="1.10.530.10">
    <property type="match status" value="1"/>
</dbReference>
<dbReference type="EMBL" id="MG596799">
    <property type="protein sequence ID" value="AUM59629.1"/>
    <property type="molecule type" value="Genomic_DNA"/>
</dbReference>
<evidence type="ECO:0000313" key="3">
    <source>
        <dbReference type="Proteomes" id="UP000240704"/>
    </source>
</evidence>
<dbReference type="SMR" id="A0A2I6PHU8"/>
<dbReference type="PANTHER" id="PTHR34408">
    <property type="entry name" value="FAMILY PROTEIN, PUTATIVE-RELATED"/>
    <property type="match status" value="1"/>
</dbReference>
<dbReference type="PANTHER" id="PTHR34408:SF1">
    <property type="entry name" value="GLYCOSYL HYDROLASE FAMILY 19 DOMAIN-CONTAINING PROTEIN HI_1415"/>
    <property type="match status" value="1"/>
</dbReference>
<dbReference type="Pfam" id="PF00182">
    <property type="entry name" value="Glyco_hydro_19"/>
    <property type="match status" value="1"/>
</dbReference>
<dbReference type="GO" id="GO:0006032">
    <property type="term" value="P:chitin catabolic process"/>
    <property type="evidence" value="ECO:0007669"/>
    <property type="project" value="InterPro"/>
</dbReference>
<dbReference type="InterPro" id="IPR023346">
    <property type="entry name" value="Lysozyme-like_dom_sf"/>
</dbReference>
<dbReference type="GO" id="GO:0004568">
    <property type="term" value="F:chitinase activity"/>
    <property type="evidence" value="ECO:0007669"/>
    <property type="project" value="InterPro"/>
</dbReference>
<dbReference type="KEGG" id="vg:54986968"/>
<dbReference type="InterPro" id="IPR000726">
    <property type="entry name" value="Glyco_hydro_19_cat"/>
</dbReference>
<dbReference type="SUPFAM" id="SSF53955">
    <property type="entry name" value="Lysozyme-like"/>
    <property type="match status" value="1"/>
</dbReference>
<accession>A0A2I6PHU8</accession>
<proteinExistence type="predicted"/>
<reference evidence="3" key="1">
    <citation type="submission" date="2017-11" db="EMBL/GenBank/DDBJ databases">
        <title>Genome sequence and characterization of the novel virulent phage PMBT3 infecting Pseudomonas sp.</title>
        <authorList>
            <person name="Koberg S."/>
            <person name="Brinks E."/>
            <person name="Heller K.J."/>
            <person name="Neve H."/>
            <person name="Franz C.M.A.P."/>
        </authorList>
    </citation>
    <scope>NUCLEOTIDE SEQUENCE [LARGE SCALE GENOMIC DNA]</scope>
</reference>
<name>A0A2I6PHU8_9CAUD</name>
<dbReference type="Proteomes" id="UP000240704">
    <property type="component" value="Segment"/>
</dbReference>
<evidence type="ECO:0000313" key="2">
    <source>
        <dbReference type="EMBL" id="AUM59629.1"/>
    </source>
</evidence>
<protein>
    <submittedName>
        <fullName evidence="2">Lysozyme</fullName>
    </submittedName>
</protein>